<evidence type="ECO:0000256" key="1">
    <source>
        <dbReference type="SAM" id="MobiDB-lite"/>
    </source>
</evidence>
<feature type="region of interest" description="Disordered" evidence="1">
    <location>
        <begin position="31"/>
        <end position="53"/>
    </location>
</feature>
<evidence type="ECO:0000313" key="2">
    <source>
        <dbReference type="EMBL" id="KAK3717554.1"/>
    </source>
</evidence>
<reference evidence="2" key="1">
    <citation type="journal article" date="2023" name="G3 (Bethesda)">
        <title>A reference genome for the long-term kleptoplast-retaining sea slug Elysia crispata morphotype clarki.</title>
        <authorList>
            <person name="Eastman K.E."/>
            <person name="Pendleton A.L."/>
            <person name="Shaikh M.A."/>
            <person name="Suttiyut T."/>
            <person name="Ogas R."/>
            <person name="Tomko P."/>
            <person name="Gavelis G."/>
            <person name="Widhalm J.R."/>
            <person name="Wisecaver J.H."/>
        </authorList>
    </citation>
    <scope>NUCLEOTIDE SEQUENCE</scope>
    <source>
        <strain evidence="2">ECLA1</strain>
    </source>
</reference>
<accession>A0AAE0XVG2</accession>
<gene>
    <name evidence="2" type="ORF">RRG08_032035</name>
</gene>
<evidence type="ECO:0000313" key="3">
    <source>
        <dbReference type="Proteomes" id="UP001283361"/>
    </source>
</evidence>
<organism evidence="2 3">
    <name type="scientific">Elysia crispata</name>
    <name type="common">lettuce slug</name>
    <dbReference type="NCBI Taxonomy" id="231223"/>
    <lineage>
        <taxon>Eukaryota</taxon>
        <taxon>Metazoa</taxon>
        <taxon>Spiralia</taxon>
        <taxon>Lophotrochozoa</taxon>
        <taxon>Mollusca</taxon>
        <taxon>Gastropoda</taxon>
        <taxon>Heterobranchia</taxon>
        <taxon>Euthyneura</taxon>
        <taxon>Panpulmonata</taxon>
        <taxon>Sacoglossa</taxon>
        <taxon>Placobranchoidea</taxon>
        <taxon>Plakobranchidae</taxon>
        <taxon>Elysia</taxon>
    </lineage>
</organism>
<dbReference type="AlphaFoldDB" id="A0AAE0XVG2"/>
<sequence>MLRQKWVEYDHLQDGSAMRFKIKEADIQAPDREMSPRQIKQSHDKPCQDSRPKPLLYVRYAGKTAGSTVTNRTNSGLGSWQQHRWLGDRQATIKCGCSDLPD</sequence>
<feature type="compositionally biased region" description="Basic and acidic residues" evidence="1">
    <location>
        <begin position="31"/>
        <end position="52"/>
    </location>
</feature>
<dbReference type="EMBL" id="JAWDGP010007454">
    <property type="protein sequence ID" value="KAK3717554.1"/>
    <property type="molecule type" value="Genomic_DNA"/>
</dbReference>
<protein>
    <submittedName>
        <fullName evidence="2">Uncharacterized protein</fullName>
    </submittedName>
</protein>
<dbReference type="Proteomes" id="UP001283361">
    <property type="component" value="Unassembled WGS sequence"/>
</dbReference>
<comment type="caution">
    <text evidence="2">The sequence shown here is derived from an EMBL/GenBank/DDBJ whole genome shotgun (WGS) entry which is preliminary data.</text>
</comment>
<proteinExistence type="predicted"/>
<keyword evidence="3" id="KW-1185">Reference proteome</keyword>
<name>A0AAE0XVG2_9GAST</name>